<dbReference type="PANTHER" id="PTHR24068">
    <property type="entry name" value="UBIQUITIN-CONJUGATING ENZYME E2"/>
    <property type="match status" value="1"/>
</dbReference>
<dbReference type="SMART" id="SM00327">
    <property type="entry name" value="VWA"/>
    <property type="match status" value="1"/>
</dbReference>
<dbReference type="SUPFAM" id="SSF53300">
    <property type="entry name" value="vWA-like"/>
    <property type="match status" value="1"/>
</dbReference>
<evidence type="ECO:0000313" key="5">
    <source>
        <dbReference type="Proteomes" id="UP001364617"/>
    </source>
</evidence>
<evidence type="ECO:0000259" key="2">
    <source>
        <dbReference type="PROSITE" id="PS50234"/>
    </source>
</evidence>
<dbReference type="InterPro" id="IPR002035">
    <property type="entry name" value="VWF_A"/>
</dbReference>
<dbReference type="PROSITE" id="PS50234">
    <property type="entry name" value="VWFA"/>
    <property type="match status" value="1"/>
</dbReference>
<organism evidence="4 5">
    <name type="scientific">Phoxinus phoxinus</name>
    <name type="common">Eurasian minnow</name>
    <dbReference type="NCBI Taxonomy" id="58324"/>
    <lineage>
        <taxon>Eukaryota</taxon>
        <taxon>Metazoa</taxon>
        <taxon>Chordata</taxon>
        <taxon>Craniata</taxon>
        <taxon>Vertebrata</taxon>
        <taxon>Euteleostomi</taxon>
        <taxon>Actinopterygii</taxon>
        <taxon>Neopterygii</taxon>
        <taxon>Teleostei</taxon>
        <taxon>Ostariophysi</taxon>
        <taxon>Cypriniformes</taxon>
        <taxon>Leuciscidae</taxon>
        <taxon>Phoxininae</taxon>
        <taxon>Phoxinus</taxon>
    </lineage>
</organism>
<gene>
    <name evidence="4" type="ORF">R3I93_002400</name>
</gene>
<dbReference type="EMBL" id="JAYKXH010000002">
    <property type="protein sequence ID" value="KAK7175475.1"/>
    <property type="molecule type" value="Genomic_DNA"/>
</dbReference>
<dbReference type="PROSITE" id="PS51698">
    <property type="entry name" value="U_BOX"/>
    <property type="match status" value="1"/>
</dbReference>
<name>A0AAN9HEN2_9TELE</name>
<dbReference type="SMART" id="SM00212">
    <property type="entry name" value="UBCc"/>
    <property type="match status" value="1"/>
</dbReference>
<dbReference type="CDD" id="cd00198">
    <property type="entry name" value="vWFA"/>
    <property type="match status" value="1"/>
</dbReference>
<dbReference type="GO" id="GO:0004842">
    <property type="term" value="F:ubiquitin-protein transferase activity"/>
    <property type="evidence" value="ECO:0007669"/>
    <property type="project" value="InterPro"/>
</dbReference>
<proteinExistence type="predicted"/>
<feature type="domain" description="VWFA" evidence="2">
    <location>
        <begin position="593"/>
        <end position="794"/>
    </location>
</feature>
<dbReference type="Proteomes" id="UP001364617">
    <property type="component" value="Unassembled WGS sequence"/>
</dbReference>
<dbReference type="Gene3D" id="3.40.50.410">
    <property type="entry name" value="von Willebrand factor, type A domain"/>
    <property type="match status" value="1"/>
</dbReference>
<feature type="domain" description="U-box" evidence="3">
    <location>
        <begin position="1008"/>
        <end position="1083"/>
    </location>
</feature>
<dbReference type="InterPro" id="IPR036465">
    <property type="entry name" value="vWFA_dom_sf"/>
</dbReference>
<reference evidence="4 5" key="1">
    <citation type="submission" date="2024-02" db="EMBL/GenBank/DDBJ databases">
        <title>Chromosome-level genome assembly of the Eurasian Minnow (Phoxinus phoxinus).</title>
        <authorList>
            <person name="Oriowo T.O."/>
            <person name="Martin S."/>
            <person name="Stange M."/>
            <person name="Chrysostomakis Y."/>
            <person name="Brown T."/>
            <person name="Winkler S."/>
            <person name="Kukowka S."/>
            <person name="Myers E.W."/>
            <person name="Bohne A."/>
        </authorList>
    </citation>
    <scope>NUCLEOTIDE SEQUENCE [LARGE SCALE GENOMIC DNA]</scope>
    <source>
        <strain evidence="4">ZFMK-TIS-60720</strain>
        <tissue evidence="4">Whole Organism</tissue>
    </source>
</reference>
<dbReference type="CDD" id="cd23833">
    <property type="entry name" value="UBCc_ApmR795-like"/>
    <property type="match status" value="1"/>
</dbReference>
<dbReference type="Gene3D" id="3.10.110.10">
    <property type="entry name" value="Ubiquitin Conjugating Enzyme"/>
    <property type="match status" value="1"/>
</dbReference>
<evidence type="ECO:0000259" key="3">
    <source>
        <dbReference type="PROSITE" id="PS51698"/>
    </source>
</evidence>
<dbReference type="InterPro" id="IPR000608">
    <property type="entry name" value="UBC"/>
</dbReference>
<evidence type="ECO:0000313" key="4">
    <source>
        <dbReference type="EMBL" id="KAK7175475.1"/>
    </source>
</evidence>
<dbReference type="Gene3D" id="3.30.40.10">
    <property type="entry name" value="Zinc/RING finger domain, C3HC4 (zinc finger)"/>
    <property type="match status" value="1"/>
</dbReference>
<protein>
    <submittedName>
        <fullName evidence="4">Uncharacterized protein</fullName>
    </submittedName>
</protein>
<dbReference type="CDD" id="cd16655">
    <property type="entry name" value="RING-Ubox_WDSUB1-like"/>
    <property type="match status" value="1"/>
</dbReference>
<sequence length="1085" mass="123557">MAAQMETTMDEVLKLLENYKLEKFYDQFVELGIEDVKDFIDGVTEEDLDNMKFKQVQKNKFKNMIDDIQRLGLAPPQKGSLSKSLQAYFLYYSFPKCQGRKEIQDMDPLQNTVEDLILRISIHENIGDNMTVCLFTVDGMPLTDDPFFNTWSLKDRHIENGSELYAIFTPRGNLRGTPRHSKQQNNMRNKGPNSVFCHVMLKGRYEIHVNLDCDTVTDLRGRLSLESGIPSHVLYLKDYACKVNEKLHNLEISEDSVLQFSLSSLHHEAPEMNKFCQSDITPSVKQTEKGLSAFFSVLNAIRMENGGDKFKKVIAYIRKISGCNALSQSLYQIMCQNKTGTRVQKIAIVEGLYYLFRELLPSHTKRSDDRIIEDMDVFEYAPVCWAYLISQSKDVSTEHENYASISMKAQSTNQRFSEPVRVPDVPEVFEKAYVLDVIKEGGTIPNCTELNLKETSIKKAIDVEKILLSLPPFIESFPLWTACDGTTPDSSFNINPEETFAEMNKKVEEYSHLVVTPPLQLKEFGVYAPRLILLSHEKFGMYSYKDKGGAQNVFVFDPLSGDHISVNVNKLANKLRDVRDDLTFKVTKTPKEAIVVLLDSSSSMGEECFDKDCKMTRIEAVKEIFDCFANRCMAYNFEQVICLVKFDSIVKTLHTFTETVETFKEHVHGLQPSGATLLYDALNRGCKELNQIRQRFPDCRCRILCLTDGNDCGSMCMPVATAKRLMDSKIVVDAVLIGAVDNTELHGISNVTGGCCFKPETSKAALQLFEMETVLSMELRKEKRCFDVSSINKVDDLNIFGTCGYDVKPEVKLPPQIHNKVTLTKNALKKRIKESKRKRFFLEKDKRILEELKNLHCDPHPFCTVLPSEADFAFWKILMKGPPDTPYGDGVFELYCEFGPEYPVKPPLMRFVTPVYHCNVNNVGRICHNIFDRNYSAHITMREILDAIFGLLIAPEPDDPLDSILAEEFQSNKHIYEEEAKKSTKMYASSSLDDLEKKYVGPELQKNVTPPTLTCPLSHKLFVDPVKTTDGMVYERSAIEDHVKLHGSTDPLTEDVLQIAHLKPDLKTKKAVKEYRMSQIKETPV</sequence>
<dbReference type="SUPFAM" id="SSF57850">
    <property type="entry name" value="RING/U-box"/>
    <property type="match status" value="1"/>
</dbReference>
<dbReference type="InterPro" id="IPR003613">
    <property type="entry name" value="Ubox_domain"/>
</dbReference>
<comment type="caution">
    <text evidence="4">The sequence shown here is derived from an EMBL/GenBank/DDBJ whole genome shotgun (WGS) entry which is preliminary data.</text>
</comment>
<dbReference type="GO" id="GO:0016567">
    <property type="term" value="P:protein ubiquitination"/>
    <property type="evidence" value="ECO:0007669"/>
    <property type="project" value="InterPro"/>
</dbReference>
<dbReference type="PROSITE" id="PS50127">
    <property type="entry name" value="UBC_2"/>
    <property type="match status" value="1"/>
</dbReference>
<keyword evidence="5" id="KW-1185">Reference proteome</keyword>
<dbReference type="Pfam" id="PF13519">
    <property type="entry name" value="VWA_2"/>
    <property type="match status" value="1"/>
</dbReference>
<evidence type="ECO:0000259" key="1">
    <source>
        <dbReference type="PROSITE" id="PS50127"/>
    </source>
</evidence>
<dbReference type="SUPFAM" id="SSF54495">
    <property type="entry name" value="UBC-like"/>
    <property type="match status" value="1"/>
</dbReference>
<dbReference type="InterPro" id="IPR013083">
    <property type="entry name" value="Znf_RING/FYVE/PHD"/>
</dbReference>
<dbReference type="Pfam" id="PF04564">
    <property type="entry name" value="U-box"/>
    <property type="match status" value="1"/>
</dbReference>
<dbReference type="AlphaFoldDB" id="A0AAN9HEN2"/>
<accession>A0AAN9HEN2</accession>
<dbReference type="SMART" id="SM00504">
    <property type="entry name" value="Ubox"/>
    <property type="match status" value="1"/>
</dbReference>
<dbReference type="InterPro" id="IPR016135">
    <property type="entry name" value="UBQ-conjugating_enzyme/RWD"/>
</dbReference>
<dbReference type="Pfam" id="PF00179">
    <property type="entry name" value="UQ_con"/>
    <property type="match status" value="1"/>
</dbReference>
<dbReference type="CDD" id="cd17039">
    <property type="entry name" value="Ubl_ubiquitin_like"/>
    <property type="match status" value="1"/>
</dbReference>
<feature type="domain" description="UBC core" evidence="1">
    <location>
        <begin position="843"/>
        <end position="989"/>
    </location>
</feature>